<dbReference type="KEGG" id="glo:Glov_2844"/>
<dbReference type="Proteomes" id="UP000002420">
    <property type="component" value="Chromosome"/>
</dbReference>
<gene>
    <name evidence="2" type="ordered locus">Glov_2844</name>
</gene>
<dbReference type="EMBL" id="CP001089">
    <property type="protein sequence ID" value="ACD96557.1"/>
    <property type="molecule type" value="Genomic_DNA"/>
</dbReference>
<dbReference type="Gene3D" id="1.10.260.40">
    <property type="entry name" value="lambda repressor-like DNA-binding domains"/>
    <property type="match status" value="1"/>
</dbReference>
<dbReference type="GO" id="GO:0003677">
    <property type="term" value="F:DNA binding"/>
    <property type="evidence" value="ECO:0007669"/>
    <property type="project" value="InterPro"/>
</dbReference>
<evidence type="ECO:0000259" key="1">
    <source>
        <dbReference type="PROSITE" id="PS50943"/>
    </source>
</evidence>
<sequence>MTTGEKIRVLRLLLGYDQKDLAFALSLNAPTSVNRWEQGVALPRIGMLQRLGEVLQVSWAWLQDSHMPVSSGNFLNFRPLSPYLANTERWTRFMCTSLPELFVGLCNELNVTEYFVLDAPCQGGIIIAANKELAIEVSSLPELHAAVRAKLPQYVVMQVTDDEYLEELCAGSRTAELFSRCGVDWIHVQQREPEPPSSPSISMSLNAKIADKDCCTEIKSKVHSVFDELIQKYSLFDVSLNISIIPSRSENELICDLIEDKRLKKLAQSLFGKKVRI</sequence>
<proteinExistence type="predicted"/>
<dbReference type="STRING" id="398767.Glov_2844"/>
<dbReference type="Pfam" id="PF01381">
    <property type="entry name" value="HTH_3"/>
    <property type="match status" value="1"/>
</dbReference>
<dbReference type="InterPro" id="IPR010982">
    <property type="entry name" value="Lambda_DNA-bd_dom_sf"/>
</dbReference>
<dbReference type="SMART" id="SM00530">
    <property type="entry name" value="HTH_XRE"/>
    <property type="match status" value="1"/>
</dbReference>
<protein>
    <submittedName>
        <fullName evidence="2">Transcriptional regulator, XRE family</fullName>
    </submittedName>
</protein>
<dbReference type="InterPro" id="IPR001387">
    <property type="entry name" value="Cro/C1-type_HTH"/>
</dbReference>
<feature type="domain" description="HTH cro/C1-type" evidence="1">
    <location>
        <begin position="7"/>
        <end position="62"/>
    </location>
</feature>
<keyword evidence="3" id="KW-1185">Reference proteome</keyword>
<dbReference type="PROSITE" id="PS50943">
    <property type="entry name" value="HTH_CROC1"/>
    <property type="match status" value="1"/>
</dbReference>
<evidence type="ECO:0000313" key="2">
    <source>
        <dbReference type="EMBL" id="ACD96557.1"/>
    </source>
</evidence>
<dbReference type="CDD" id="cd00093">
    <property type="entry name" value="HTH_XRE"/>
    <property type="match status" value="1"/>
</dbReference>
<dbReference type="SUPFAM" id="SSF47413">
    <property type="entry name" value="lambda repressor-like DNA-binding domains"/>
    <property type="match status" value="1"/>
</dbReference>
<evidence type="ECO:0000313" key="3">
    <source>
        <dbReference type="Proteomes" id="UP000002420"/>
    </source>
</evidence>
<accession>B3E7Y4</accession>
<dbReference type="AlphaFoldDB" id="B3E7Y4"/>
<organism evidence="2 3">
    <name type="scientific">Trichlorobacter lovleyi (strain ATCC BAA-1151 / DSM 17278 / SZ)</name>
    <name type="common">Geobacter lovleyi</name>
    <dbReference type="NCBI Taxonomy" id="398767"/>
    <lineage>
        <taxon>Bacteria</taxon>
        <taxon>Pseudomonadati</taxon>
        <taxon>Thermodesulfobacteriota</taxon>
        <taxon>Desulfuromonadia</taxon>
        <taxon>Geobacterales</taxon>
        <taxon>Geobacteraceae</taxon>
        <taxon>Trichlorobacter</taxon>
    </lineage>
</organism>
<reference evidence="2 3" key="1">
    <citation type="submission" date="2008-05" db="EMBL/GenBank/DDBJ databases">
        <title>Complete sequence of chromosome of Geobacter lovleyi SZ.</title>
        <authorList>
            <consortium name="US DOE Joint Genome Institute"/>
            <person name="Lucas S."/>
            <person name="Copeland A."/>
            <person name="Lapidus A."/>
            <person name="Glavina del Rio T."/>
            <person name="Dalin E."/>
            <person name="Tice H."/>
            <person name="Bruce D."/>
            <person name="Goodwin L."/>
            <person name="Pitluck S."/>
            <person name="Chertkov O."/>
            <person name="Meincke L."/>
            <person name="Brettin T."/>
            <person name="Detter J.C."/>
            <person name="Han C."/>
            <person name="Tapia R."/>
            <person name="Kuske C.R."/>
            <person name="Schmutz J."/>
            <person name="Larimer F."/>
            <person name="Land M."/>
            <person name="Hauser L."/>
            <person name="Kyrpides N."/>
            <person name="Mikhailova N."/>
            <person name="Sung Y."/>
            <person name="Fletcher K.E."/>
            <person name="Ritalahti K.M."/>
            <person name="Loeffler F.E."/>
            <person name="Richardson P."/>
        </authorList>
    </citation>
    <scope>NUCLEOTIDE SEQUENCE [LARGE SCALE GENOMIC DNA]</scope>
    <source>
        <strain evidence="3">ATCC BAA-1151 / DSM 17278 / SZ</strain>
    </source>
</reference>
<dbReference type="HOGENOM" id="CLU_1003850_0_0_7"/>
<name>B3E7Y4_TRIL1</name>
<dbReference type="RefSeq" id="WP_012470885.1">
    <property type="nucleotide sequence ID" value="NC_010814.1"/>
</dbReference>